<sequence length="69" mass="7888">MKEWLVSRWWPGVADPCCAKERKIEVGGKEKKREMRGSTMAERGSRVAERKKKRKGSVAANREGGREID</sequence>
<dbReference type="InParanoid" id="A0A2P5DQ85"/>
<evidence type="ECO:0000256" key="1">
    <source>
        <dbReference type="SAM" id="MobiDB-lite"/>
    </source>
</evidence>
<dbReference type="Proteomes" id="UP000237000">
    <property type="component" value="Unassembled WGS sequence"/>
</dbReference>
<evidence type="ECO:0000313" key="3">
    <source>
        <dbReference type="Proteomes" id="UP000237000"/>
    </source>
</evidence>
<organism evidence="2 3">
    <name type="scientific">Trema orientale</name>
    <name type="common">Charcoal tree</name>
    <name type="synonym">Celtis orientalis</name>
    <dbReference type="NCBI Taxonomy" id="63057"/>
    <lineage>
        <taxon>Eukaryota</taxon>
        <taxon>Viridiplantae</taxon>
        <taxon>Streptophyta</taxon>
        <taxon>Embryophyta</taxon>
        <taxon>Tracheophyta</taxon>
        <taxon>Spermatophyta</taxon>
        <taxon>Magnoliopsida</taxon>
        <taxon>eudicotyledons</taxon>
        <taxon>Gunneridae</taxon>
        <taxon>Pentapetalae</taxon>
        <taxon>rosids</taxon>
        <taxon>fabids</taxon>
        <taxon>Rosales</taxon>
        <taxon>Cannabaceae</taxon>
        <taxon>Trema</taxon>
    </lineage>
</organism>
<dbReference type="EMBL" id="JXTC01000256">
    <property type="protein sequence ID" value="PON75431.1"/>
    <property type="molecule type" value="Genomic_DNA"/>
</dbReference>
<evidence type="ECO:0000313" key="2">
    <source>
        <dbReference type="EMBL" id="PON75431.1"/>
    </source>
</evidence>
<dbReference type="AlphaFoldDB" id="A0A2P5DQ85"/>
<keyword evidence="3" id="KW-1185">Reference proteome</keyword>
<gene>
    <name evidence="2" type="ORF">TorRG33x02_245250</name>
</gene>
<accession>A0A2P5DQ85</accession>
<reference evidence="3" key="1">
    <citation type="submission" date="2016-06" db="EMBL/GenBank/DDBJ databases">
        <title>Parallel loss of symbiosis genes in relatives of nitrogen-fixing non-legume Parasponia.</title>
        <authorList>
            <person name="Van Velzen R."/>
            <person name="Holmer R."/>
            <person name="Bu F."/>
            <person name="Rutten L."/>
            <person name="Van Zeijl A."/>
            <person name="Liu W."/>
            <person name="Santuari L."/>
            <person name="Cao Q."/>
            <person name="Sharma T."/>
            <person name="Shen D."/>
            <person name="Roswanjaya Y."/>
            <person name="Wardhani T."/>
            <person name="Kalhor M.S."/>
            <person name="Jansen J."/>
            <person name="Van den Hoogen J."/>
            <person name="Gungor B."/>
            <person name="Hartog M."/>
            <person name="Hontelez J."/>
            <person name="Verver J."/>
            <person name="Yang W.-C."/>
            <person name="Schijlen E."/>
            <person name="Repin R."/>
            <person name="Schilthuizen M."/>
            <person name="Schranz E."/>
            <person name="Heidstra R."/>
            <person name="Miyata K."/>
            <person name="Fedorova E."/>
            <person name="Kohlen W."/>
            <person name="Bisseling T."/>
            <person name="Smit S."/>
            <person name="Geurts R."/>
        </authorList>
    </citation>
    <scope>NUCLEOTIDE SEQUENCE [LARGE SCALE GENOMIC DNA]</scope>
    <source>
        <strain evidence="3">cv. RG33-2</strain>
    </source>
</reference>
<name>A0A2P5DQ85_TREOI</name>
<feature type="compositionally biased region" description="Basic and acidic residues" evidence="1">
    <location>
        <begin position="26"/>
        <end position="36"/>
    </location>
</feature>
<proteinExistence type="predicted"/>
<protein>
    <submittedName>
        <fullName evidence="2">Uncharacterized protein</fullName>
    </submittedName>
</protein>
<comment type="caution">
    <text evidence="2">The sequence shown here is derived from an EMBL/GenBank/DDBJ whole genome shotgun (WGS) entry which is preliminary data.</text>
</comment>
<feature type="region of interest" description="Disordered" evidence="1">
    <location>
        <begin position="26"/>
        <end position="69"/>
    </location>
</feature>